<keyword evidence="1" id="KW-1133">Transmembrane helix</keyword>
<keyword evidence="1" id="KW-0812">Transmembrane</keyword>
<feature type="signal peptide" evidence="2">
    <location>
        <begin position="1"/>
        <end position="21"/>
    </location>
</feature>
<dbReference type="HOGENOM" id="CLU_2386428_0_0_1"/>
<evidence type="ECO:0000313" key="4">
    <source>
        <dbReference type="Proteomes" id="UP000053424"/>
    </source>
</evidence>
<keyword evidence="4" id="KW-1185">Reference proteome</keyword>
<keyword evidence="1" id="KW-0472">Membrane</keyword>
<evidence type="ECO:0000313" key="3">
    <source>
        <dbReference type="EMBL" id="KIM43383.1"/>
    </source>
</evidence>
<gene>
    <name evidence="3" type="ORF">M413DRAFT_403221</name>
</gene>
<keyword evidence="2" id="KW-0732">Signal</keyword>
<dbReference type="EMBL" id="KN831776">
    <property type="protein sequence ID" value="KIM43383.1"/>
    <property type="molecule type" value="Genomic_DNA"/>
</dbReference>
<protein>
    <submittedName>
        <fullName evidence="3">Uncharacterized protein</fullName>
    </submittedName>
</protein>
<accession>A0A0C2Y0I0</accession>
<evidence type="ECO:0000256" key="1">
    <source>
        <dbReference type="SAM" id="Phobius"/>
    </source>
</evidence>
<reference evidence="3 4" key="1">
    <citation type="submission" date="2014-04" db="EMBL/GenBank/DDBJ databases">
        <authorList>
            <consortium name="DOE Joint Genome Institute"/>
            <person name="Kuo A."/>
            <person name="Gay G."/>
            <person name="Dore J."/>
            <person name="Kohler A."/>
            <person name="Nagy L.G."/>
            <person name="Floudas D."/>
            <person name="Copeland A."/>
            <person name="Barry K.W."/>
            <person name="Cichocki N."/>
            <person name="Veneault-Fourrey C."/>
            <person name="LaButti K."/>
            <person name="Lindquist E.A."/>
            <person name="Lipzen A."/>
            <person name="Lundell T."/>
            <person name="Morin E."/>
            <person name="Murat C."/>
            <person name="Sun H."/>
            <person name="Tunlid A."/>
            <person name="Henrissat B."/>
            <person name="Grigoriev I.V."/>
            <person name="Hibbett D.S."/>
            <person name="Martin F."/>
            <person name="Nordberg H.P."/>
            <person name="Cantor M.N."/>
            <person name="Hua S.X."/>
        </authorList>
    </citation>
    <scope>NUCLEOTIDE SEQUENCE [LARGE SCALE GENOMIC DNA]</scope>
    <source>
        <strain evidence="4">h7</strain>
    </source>
</reference>
<proteinExistence type="predicted"/>
<dbReference type="AlphaFoldDB" id="A0A0C2Y0I0"/>
<name>A0A0C2Y0I0_HEBCY</name>
<reference evidence="4" key="2">
    <citation type="submission" date="2015-01" db="EMBL/GenBank/DDBJ databases">
        <title>Evolutionary Origins and Diversification of the Mycorrhizal Mutualists.</title>
        <authorList>
            <consortium name="DOE Joint Genome Institute"/>
            <consortium name="Mycorrhizal Genomics Consortium"/>
            <person name="Kohler A."/>
            <person name="Kuo A."/>
            <person name="Nagy L.G."/>
            <person name="Floudas D."/>
            <person name="Copeland A."/>
            <person name="Barry K.W."/>
            <person name="Cichocki N."/>
            <person name="Veneault-Fourrey C."/>
            <person name="LaButti K."/>
            <person name="Lindquist E.A."/>
            <person name="Lipzen A."/>
            <person name="Lundell T."/>
            <person name="Morin E."/>
            <person name="Murat C."/>
            <person name="Riley R."/>
            <person name="Ohm R."/>
            <person name="Sun H."/>
            <person name="Tunlid A."/>
            <person name="Henrissat B."/>
            <person name="Grigoriev I.V."/>
            <person name="Hibbett D.S."/>
            <person name="Martin F."/>
        </authorList>
    </citation>
    <scope>NUCLEOTIDE SEQUENCE [LARGE SCALE GENOMIC DNA]</scope>
    <source>
        <strain evidence="4">h7</strain>
    </source>
</reference>
<feature type="chain" id="PRO_5002171167" evidence="2">
    <location>
        <begin position="22"/>
        <end position="94"/>
    </location>
</feature>
<organism evidence="3 4">
    <name type="scientific">Hebeloma cylindrosporum</name>
    <dbReference type="NCBI Taxonomy" id="76867"/>
    <lineage>
        <taxon>Eukaryota</taxon>
        <taxon>Fungi</taxon>
        <taxon>Dikarya</taxon>
        <taxon>Basidiomycota</taxon>
        <taxon>Agaricomycotina</taxon>
        <taxon>Agaricomycetes</taxon>
        <taxon>Agaricomycetidae</taxon>
        <taxon>Agaricales</taxon>
        <taxon>Agaricineae</taxon>
        <taxon>Hymenogastraceae</taxon>
        <taxon>Hebeloma</taxon>
    </lineage>
</organism>
<feature type="transmembrane region" description="Helical" evidence="1">
    <location>
        <begin position="59"/>
        <end position="78"/>
    </location>
</feature>
<sequence>MNVSCSFLYHLFLHFVTSSSSLYPDPSLSVYPHSPPHQFLSFFPQVPLPVPGIDKPNPTLVAVLFLVFLPMSLSIPLLNRIRLPREGVPTHRSQ</sequence>
<dbReference type="Proteomes" id="UP000053424">
    <property type="component" value="Unassembled WGS sequence"/>
</dbReference>
<evidence type="ECO:0000256" key="2">
    <source>
        <dbReference type="SAM" id="SignalP"/>
    </source>
</evidence>